<dbReference type="PANTHER" id="PTHR16897:SF2">
    <property type="entry name" value="OS03G0226600 PROTEIN"/>
    <property type="match status" value="1"/>
</dbReference>
<proteinExistence type="predicted"/>
<dbReference type="PROSITE" id="PS50853">
    <property type="entry name" value="FN3"/>
    <property type="match status" value="1"/>
</dbReference>
<reference evidence="2 3" key="1">
    <citation type="submission" date="2022-12" db="EMBL/GenBank/DDBJ databases">
        <title>Chromosome-level genome of Tegillarca granosa.</title>
        <authorList>
            <person name="Kim J."/>
        </authorList>
    </citation>
    <scope>NUCLEOTIDE SEQUENCE [LARGE SCALE GENOMIC DNA]</scope>
    <source>
        <strain evidence="2">Teg-2019</strain>
        <tissue evidence="2">Adductor muscle</tissue>
    </source>
</reference>
<evidence type="ECO:0000259" key="1">
    <source>
        <dbReference type="PROSITE" id="PS50853"/>
    </source>
</evidence>
<evidence type="ECO:0000313" key="2">
    <source>
        <dbReference type="EMBL" id="KAJ8302438.1"/>
    </source>
</evidence>
<keyword evidence="3" id="KW-1185">Reference proteome</keyword>
<organism evidence="2 3">
    <name type="scientific">Tegillarca granosa</name>
    <name type="common">Malaysian cockle</name>
    <name type="synonym">Anadara granosa</name>
    <dbReference type="NCBI Taxonomy" id="220873"/>
    <lineage>
        <taxon>Eukaryota</taxon>
        <taxon>Metazoa</taxon>
        <taxon>Spiralia</taxon>
        <taxon>Lophotrochozoa</taxon>
        <taxon>Mollusca</taxon>
        <taxon>Bivalvia</taxon>
        <taxon>Autobranchia</taxon>
        <taxon>Pteriomorphia</taxon>
        <taxon>Arcoida</taxon>
        <taxon>Arcoidea</taxon>
        <taxon>Arcidae</taxon>
        <taxon>Tegillarca</taxon>
    </lineage>
</organism>
<accession>A0ABQ9EAS7</accession>
<sequence>MIHVGDFSRHTHYISSRNINIYWMGFYDDESGILTFQLGIGTKSYIPDVIPFKNFSRGYANIDCDTRIQDGRSYYAILKVYNGAGLTTTVASQPFVLDDSPPVTGKIYQGTISKKGQKFSKTIAFRALAGKKENKNYQVNTTTIQCHWHAFHDPHSGIRYYRVGLGTEPMKPGVLEMVNVGLQQEMTWQHHFQPGTRYYITVEACNGAGLCRSESSNGIIIDNSPPIPGLVHVGMTGKHVKYLPQ</sequence>
<dbReference type="CDD" id="cd00063">
    <property type="entry name" value="FN3"/>
    <property type="match status" value="1"/>
</dbReference>
<gene>
    <name evidence="2" type="ORF">KUTeg_018834</name>
</gene>
<dbReference type="InterPro" id="IPR013783">
    <property type="entry name" value="Ig-like_fold"/>
</dbReference>
<comment type="caution">
    <text evidence="2">The sequence shown here is derived from an EMBL/GenBank/DDBJ whole genome shotgun (WGS) entry which is preliminary data.</text>
</comment>
<dbReference type="InterPro" id="IPR036116">
    <property type="entry name" value="FN3_sf"/>
</dbReference>
<dbReference type="Pfam" id="PF00041">
    <property type="entry name" value="fn3"/>
    <property type="match status" value="1"/>
</dbReference>
<dbReference type="SUPFAM" id="SSF49265">
    <property type="entry name" value="Fibronectin type III"/>
    <property type="match status" value="1"/>
</dbReference>
<dbReference type="PANTHER" id="PTHR16897">
    <property type="entry name" value="OS10G0105400 PROTEIN"/>
    <property type="match status" value="1"/>
</dbReference>
<dbReference type="Gene3D" id="2.60.40.10">
    <property type="entry name" value="Immunoglobulins"/>
    <property type="match status" value="1"/>
</dbReference>
<dbReference type="InterPro" id="IPR003961">
    <property type="entry name" value="FN3_dom"/>
</dbReference>
<dbReference type="Proteomes" id="UP001217089">
    <property type="component" value="Unassembled WGS sequence"/>
</dbReference>
<dbReference type="EMBL" id="JARBDR010000917">
    <property type="protein sequence ID" value="KAJ8302438.1"/>
    <property type="molecule type" value="Genomic_DNA"/>
</dbReference>
<feature type="non-terminal residue" evidence="2">
    <location>
        <position position="245"/>
    </location>
</feature>
<name>A0ABQ9EAS7_TEGGR</name>
<evidence type="ECO:0000313" key="3">
    <source>
        <dbReference type="Proteomes" id="UP001217089"/>
    </source>
</evidence>
<feature type="domain" description="Fibronectin type-III" evidence="1">
    <location>
        <begin position="130"/>
        <end position="227"/>
    </location>
</feature>
<protein>
    <recommendedName>
        <fullName evidence="1">Fibronectin type-III domain-containing protein</fullName>
    </recommendedName>
</protein>